<dbReference type="AlphaFoldDB" id="A0A7C9VE21"/>
<dbReference type="RefSeq" id="WP_165118912.1">
    <property type="nucleotide sequence ID" value="NZ_JAAKZG010000006.1"/>
</dbReference>
<evidence type="ECO:0000313" key="2">
    <source>
        <dbReference type="EMBL" id="NGN42530.1"/>
    </source>
</evidence>
<feature type="transmembrane region" description="Helical" evidence="1">
    <location>
        <begin position="62"/>
        <end position="86"/>
    </location>
</feature>
<dbReference type="EMBL" id="JAAKZG010000006">
    <property type="protein sequence ID" value="NGN42530.1"/>
    <property type="molecule type" value="Genomic_DNA"/>
</dbReference>
<accession>A0A7C9VE21</accession>
<keyword evidence="3" id="KW-1185">Reference proteome</keyword>
<comment type="caution">
    <text evidence="2">The sequence shown here is derived from an EMBL/GenBank/DDBJ whole genome shotgun (WGS) entry which is preliminary data.</text>
</comment>
<evidence type="ECO:0008006" key="4">
    <source>
        <dbReference type="Google" id="ProtNLM"/>
    </source>
</evidence>
<keyword evidence="1" id="KW-0472">Membrane</keyword>
<reference evidence="2 3" key="1">
    <citation type="submission" date="2020-02" db="EMBL/GenBank/DDBJ databases">
        <title>Genome sequence of the type strain CGMCC 1.15528 of Mesorhizobium zhangyense.</title>
        <authorList>
            <person name="Gao J."/>
            <person name="Sun J."/>
        </authorList>
    </citation>
    <scope>NUCLEOTIDE SEQUENCE [LARGE SCALE GENOMIC DNA]</scope>
    <source>
        <strain evidence="2 3">CGMCC 1.15528</strain>
    </source>
</reference>
<proteinExistence type="predicted"/>
<sequence length="191" mass="21547">MQLGYTPDYSEMITAGGIAARRILSPWQRYWCWPYYILLGLVAYGLGVTAGNFFRPEIGTHYANVLMICVMAVIYVAGSIIGVRLGRSLTARWLRKNKPERPVQFSVEPDGLQWRQSGTYTHLGFADIDRMVVTGDLVGFISAGNICYVPHRAFESVEQTKMLVRTTFERMTEQARQLSLKDVALRSMIAA</sequence>
<name>A0A7C9VE21_9HYPH</name>
<feature type="transmembrane region" description="Helical" evidence="1">
    <location>
        <begin position="30"/>
        <end position="50"/>
    </location>
</feature>
<evidence type="ECO:0000313" key="3">
    <source>
        <dbReference type="Proteomes" id="UP000481252"/>
    </source>
</evidence>
<keyword evidence="1" id="KW-1133">Transmembrane helix</keyword>
<protein>
    <recommendedName>
        <fullName evidence="4">YcxB family protein</fullName>
    </recommendedName>
</protein>
<organism evidence="2 3">
    <name type="scientific">Mesorhizobium zhangyense</name>
    <dbReference type="NCBI Taxonomy" id="1776730"/>
    <lineage>
        <taxon>Bacteria</taxon>
        <taxon>Pseudomonadati</taxon>
        <taxon>Pseudomonadota</taxon>
        <taxon>Alphaproteobacteria</taxon>
        <taxon>Hyphomicrobiales</taxon>
        <taxon>Phyllobacteriaceae</taxon>
        <taxon>Mesorhizobium</taxon>
    </lineage>
</organism>
<gene>
    <name evidence="2" type="ORF">G6N74_15785</name>
</gene>
<evidence type="ECO:0000256" key="1">
    <source>
        <dbReference type="SAM" id="Phobius"/>
    </source>
</evidence>
<keyword evidence="1" id="KW-0812">Transmembrane</keyword>
<dbReference type="Proteomes" id="UP000481252">
    <property type="component" value="Unassembled WGS sequence"/>
</dbReference>